<dbReference type="InterPro" id="IPR004358">
    <property type="entry name" value="Sig_transdc_His_kin-like_C"/>
</dbReference>
<dbReference type="EMBL" id="PKUR01000002">
    <property type="protein sequence ID" value="PLW86131.1"/>
    <property type="molecule type" value="Genomic_DNA"/>
</dbReference>
<evidence type="ECO:0000256" key="7">
    <source>
        <dbReference type="SAM" id="Phobius"/>
    </source>
</evidence>
<comment type="caution">
    <text evidence="10">The sequence shown here is derived from an EMBL/GenBank/DDBJ whole genome shotgun (WGS) entry which is preliminary data.</text>
</comment>
<evidence type="ECO:0000256" key="1">
    <source>
        <dbReference type="ARBA" id="ARBA00000085"/>
    </source>
</evidence>
<dbReference type="RefSeq" id="WP_084198773.1">
    <property type="nucleotide sequence ID" value="NZ_BMYL01000002.1"/>
</dbReference>
<dbReference type="Pfam" id="PF02518">
    <property type="entry name" value="HATPase_c"/>
    <property type="match status" value="1"/>
</dbReference>
<sequence>MKHPGKIRNKSTRVNSSGLLLALPVVLLFVVAQVYVGYKQREATEKLFQTQTVMAAITDLLSVMKDMETGQRGYVLTADPKYLAPFDKALRDVDGVITYLSALTADNIRQRALIDDARHLVDAKTAELQETIDLTANGDRAGALKIVDSDLGRSLMVQLRKVLKRMADEETYLLSTREATLKRTQIAGTTVEIVSLVLILAISFSAIRNFRRLLAHSRGESQSLIEAQKERAAALEKLRIHSDNQELLIEERTRQLAVKVQEAEKANNAKTEFLSSMSHELRTPLNAIIGFGQYMDHDEKLSPEHRDSVHEITAAGHHLLDLINEVLDLSKVETGTVSLSLESLEIESILRECIELVQPMIERRSLTFKFQNIQPGVIFADRIRLKQAVLNLLSNAIKYDVEYGEIELSGAISSDGKYRISISDTGPGIAEENKAALFKPFERLGAEFTDIEGTGIGLTLTQKLITLMDGELSYANNRYRGATFHILLPLGEPVFATLDDVNENDGEVTMSTLPEQLKTVLYIEDNPANLKLMRKVLAKRSKLRLLTAHTPQLGIELANTHKPDLLLLDINLPGMDGYQVLNIIQQTNELKTIPVIAVTANAMHRDIERGMDAGFAAYLAKPFDFAHLHDLLDAYLKGPNNIVVPAPSS</sequence>
<feature type="domain" description="Histidine kinase" evidence="8">
    <location>
        <begin position="276"/>
        <end position="492"/>
    </location>
</feature>
<dbReference type="Gene3D" id="3.30.565.10">
    <property type="entry name" value="Histidine kinase-like ATPase, C-terminal domain"/>
    <property type="match status" value="1"/>
</dbReference>
<keyword evidence="7" id="KW-0812">Transmembrane</keyword>
<dbReference type="PANTHER" id="PTHR43047:SF72">
    <property type="entry name" value="OSMOSENSING HISTIDINE PROTEIN KINASE SLN1"/>
    <property type="match status" value="1"/>
</dbReference>
<evidence type="ECO:0000256" key="4">
    <source>
        <dbReference type="ARBA" id="ARBA00022679"/>
    </source>
</evidence>
<gene>
    <name evidence="10" type="ORF">C0029_06690</name>
</gene>
<dbReference type="InterPro" id="IPR036890">
    <property type="entry name" value="HATPase_C_sf"/>
</dbReference>
<evidence type="ECO:0000256" key="3">
    <source>
        <dbReference type="ARBA" id="ARBA00022553"/>
    </source>
</evidence>
<evidence type="ECO:0000259" key="8">
    <source>
        <dbReference type="PROSITE" id="PS50109"/>
    </source>
</evidence>
<protein>
    <recommendedName>
        <fullName evidence="2">histidine kinase</fullName>
        <ecNumber evidence="2">2.7.13.3</ecNumber>
    </recommendedName>
</protein>
<dbReference type="InterPro" id="IPR001789">
    <property type="entry name" value="Sig_transdc_resp-reg_receiver"/>
</dbReference>
<keyword evidence="3 6" id="KW-0597">Phosphoprotein</keyword>
<dbReference type="GO" id="GO:0000155">
    <property type="term" value="F:phosphorelay sensor kinase activity"/>
    <property type="evidence" value="ECO:0007669"/>
    <property type="project" value="InterPro"/>
</dbReference>
<dbReference type="SMART" id="SM00388">
    <property type="entry name" value="HisKA"/>
    <property type="match status" value="1"/>
</dbReference>
<keyword evidence="7" id="KW-0472">Membrane</keyword>
<dbReference type="SUPFAM" id="SSF52172">
    <property type="entry name" value="CheY-like"/>
    <property type="match status" value="1"/>
</dbReference>
<evidence type="ECO:0000256" key="5">
    <source>
        <dbReference type="ARBA" id="ARBA00022777"/>
    </source>
</evidence>
<dbReference type="SMART" id="SM00448">
    <property type="entry name" value="REC"/>
    <property type="match status" value="1"/>
</dbReference>
<dbReference type="Pfam" id="PF00072">
    <property type="entry name" value="Response_reg"/>
    <property type="match status" value="1"/>
</dbReference>
<dbReference type="SUPFAM" id="SSF47384">
    <property type="entry name" value="Homodimeric domain of signal transducing histidine kinase"/>
    <property type="match status" value="1"/>
</dbReference>
<proteinExistence type="predicted"/>
<evidence type="ECO:0000256" key="6">
    <source>
        <dbReference type="PROSITE-ProRule" id="PRU00169"/>
    </source>
</evidence>
<feature type="transmembrane region" description="Helical" evidence="7">
    <location>
        <begin position="186"/>
        <end position="207"/>
    </location>
</feature>
<evidence type="ECO:0000313" key="10">
    <source>
        <dbReference type="EMBL" id="PLW86131.1"/>
    </source>
</evidence>
<dbReference type="EC" id="2.7.13.3" evidence="2"/>
<name>A0AAP8SN57_9GAMM</name>
<dbReference type="InterPro" id="IPR011006">
    <property type="entry name" value="CheY-like_superfamily"/>
</dbReference>
<dbReference type="CDD" id="cd00082">
    <property type="entry name" value="HisKA"/>
    <property type="match status" value="1"/>
</dbReference>
<evidence type="ECO:0000256" key="2">
    <source>
        <dbReference type="ARBA" id="ARBA00012438"/>
    </source>
</evidence>
<dbReference type="AlphaFoldDB" id="A0AAP8SN57"/>
<keyword evidence="4" id="KW-0808">Transferase</keyword>
<dbReference type="PRINTS" id="PR00344">
    <property type="entry name" value="BCTRLSENSOR"/>
</dbReference>
<keyword evidence="11" id="KW-1185">Reference proteome</keyword>
<dbReference type="InterPro" id="IPR003661">
    <property type="entry name" value="HisK_dim/P_dom"/>
</dbReference>
<accession>A0AAP8SN57</accession>
<feature type="modified residue" description="4-aspartylphosphate" evidence="6">
    <location>
        <position position="569"/>
    </location>
</feature>
<dbReference type="GO" id="GO:0005886">
    <property type="term" value="C:plasma membrane"/>
    <property type="evidence" value="ECO:0007669"/>
    <property type="project" value="TreeGrafter"/>
</dbReference>
<dbReference type="InterPro" id="IPR005467">
    <property type="entry name" value="His_kinase_dom"/>
</dbReference>
<dbReference type="PROSITE" id="PS50110">
    <property type="entry name" value="RESPONSE_REGULATORY"/>
    <property type="match status" value="1"/>
</dbReference>
<dbReference type="GO" id="GO:0009927">
    <property type="term" value="F:histidine phosphotransfer kinase activity"/>
    <property type="evidence" value="ECO:0007669"/>
    <property type="project" value="TreeGrafter"/>
</dbReference>
<dbReference type="InterPro" id="IPR007891">
    <property type="entry name" value="CHASE3"/>
</dbReference>
<evidence type="ECO:0000259" key="9">
    <source>
        <dbReference type="PROSITE" id="PS50110"/>
    </source>
</evidence>
<comment type="catalytic activity">
    <reaction evidence="1">
        <text>ATP + protein L-histidine = ADP + protein N-phospho-L-histidine.</text>
        <dbReference type="EC" id="2.7.13.3"/>
    </reaction>
</comment>
<dbReference type="InterPro" id="IPR036097">
    <property type="entry name" value="HisK_dim/P_sf"/>
</dbReference>
<dbReference type="Pfam" id="PF00512">
    <property type="entry name" value="HisKA"/>
    <property type="match status" value="1"/>
</dbReference>
<dbReference type="CDD" id="cd19410">
    <property type="entry name" value="HK9-like_sensor"/>
    <property type="match status" value="1"/>
</dbReference>
<dbReference type="SUPFAM" id="SSF55874">
    <property type="entry name" value="ATPase domain of HSP90 chaperone/DNA topoisomerase II/histidine kinase"/>
    <property type="match status" value="1"/>
</dbReference>
<dbReference type="PROSITE" id="PS50109">
    <property type="entry name" value="HIS_KIN"/>
    <property type="match status" value="1"/>
</dbReference>
<keyword evidence="7" id="KW-1133">Transmembrane helix</keyword>
<dbReference type="Proteomes" id="UP000235162">
    <property type="component" value="Unassembled WGS sequence"/>
</dbReference>
<dbReference type="InterPro" id="IPR003594">
    <property type="entry name" value="HATPase_dom"/>
</dbReference>
<dbReference type="PANTHER" id="PTHR43047">
    <property type="entry name" value="TWO-COMPONENT HISTIDINE PROTEIN KINASE"/>
    <property type="match status" value="1"/>
</dbReference>
<dbReference type="Gene3D" id="3.40.50.2300">
    <property type="match status" value="1"/>
</dbReference>
<reference evidence="10 11" key="1">
    <citation type="submission" date="2018-01" db="EMBL/GenBank/DDBJ databases">
        <title>The draft genome sequence of Halioglobus japonicus S1-36.</title>
        <authorList>
            <person name="Du Z.-J."/>
            <person name="Shi M.-J."/>
        </authorList>
    </citation>
    <scope>NUCLEOTIDE SEQUENCE [LARGE SCALE GENOMIC DNA]</scope>
    <source>
        <strain evidence="10 11">S1-36</strain>
    </source>
</reference>
<keyword evidence="5" id="KW-0418">Kinase</keyword>
<organism evidence="10 11">
    <name type="scientific">Halioglobus japonicus</name>
    <dbReference type="NCBI Taxonomy" id="930805"/>
    <lineage>
        <taxon>Bacteria</taxon>
        <taxon>Pseudomonadati</taxon>
        <taxon>Pseudomonadota</taxon>
        <taxon>Gammaproteobacteria</taxon>
        <taxon>Cellvibrionales</taxon>
        <taxon>Halieaceae</taxon>
        <taxon>Halioglobus</taxon>
    </lineage>
</organism>
<dbReference type="Pfam" id="PF05227">
    <property type="entry name" value="CHASE3"/>
    <property type="match status" value="1"/>
</dbReference>
<dbReference type="SMART" id="SM00387">
    <property type="entry name" value="HATPase_c"/>
    <property type="match status" value="1"/>
</dbReference>
<evidence type="ECO:0000313" key="11">
    <source>
        <dbReference type="Proteomes" id="UP000235162"/>
    </source>
</evidence>
<feature type="domain" description="Response regulatory" evidence="9">
    <location>
        <begin position="519"/>
        <end position="636"/>
    </location>
</feature>
<dbReference type="Gene3D" id="1.10.287.130">
    <property type="match status" value="1"/>
</dbReference>